<dbReference type="InterPro" id="IPR050600">
    <property type="entry name" value="SETD3_SETD6_MTase"/>
</dbReference>
<keyword evidence="7" id="KW-1185">Reference proteome</keyword>
<dbReference type="Pfam" id="PF09273">
    <property type="entry name" value="Rubis-subs-bind"/>
    <property type="match status" value="1"/>
</dbReference>
<dbReference type="InterPro" id="IPR046341">
    <property type="entry name" value="SET_dom_sf"/>
</dbReference>
<dbReference type="PROSITE" id="PS51565">
    <property type="entry name" value="SAM_MT85_SETD3"/>
    <property type="match status" value="1"/>
</dbReference>
<reference evidence="6" key="1">
    <citation type="submission" date="2022-03" db="EMBL/GenBank/DDBJ databases">
        <authorList>
            <person name="Lindestad O."/>
        </authorList>
    </citation>
    <scope>NUCLEOTIDE SEQUENCE</scope>
</reference>
<dbReference type="Gene3D" id="3.90.1410.10">
    <property type="entry name" value="set domain protein methyltransferase, domain 1"/>
    <property type="match status" value="1"/>
</dbReference>
<protein>
    <recommendedName>
        <fullName evidence="4">protein-histidine N-methyltransferase</fullName>
        <ecNumber evidence="4">2.1.1.85</ecNumber>
    </recommendedName>
</protein>
<comment type="caution">
    <text evidence="6">The sequence shown here is derived from an EMBL/GenBank/DDBJ whole genome shotgun (WGS) entry which is preliminary data.</text>
</comment>
<dbReference type="InterPro" id="IPR025785">
    <property type="entry name" value="SETD3"/>
</dbReference>
<name>A0A8S4S348_9NEOP</name>
<dbReference type="EC" id="2.1.1.85" evidence="4"/>
<dbReference type="AlphaFoldDB" id="A0A8S4S348"/>
<dbReference type="PANTHER" id="PTHR13271">
    <property type="entry name" value="UNCHARACTERIZED PUTATIVE METHYLTRANSFERASE"/>
    <property type="match status" value="1"/>
</dbReference>
<dbReference type="PANTHER" id="PTHR13271:SF47">
    <property type="entry name" value="ACTIN-HISTIDINE N-METHYLTRANSFERASE"/>
    <property type="match status" value="1"/>
</dbReference>
<keyword evidence="3 4" id="KW-0949">S-adenosyl-L-methionine</keyword>
<dbReference type="EMBL" id="CAKXAJ010025968">
    <property type="protein sequence ID" value="CAH2248061.1"/>
    <property type="molecule type" value="Genomic_DNA"/>
</dbReference>
<dbReference type="GO" id="GO:0016279">
    <property type="term" value="F:protein-lysine N-methyltransferase activity"/>
    <property type="evidence" value="ECO:0007669"/>
    <property type="project" value="TreeGrafter"/>
</dbReference>
<gene>
    <name evidence="6" type="primary">jg12752</name>
    <name evidence="6" type="ORF">PAEG_LOCUS21695</name>
</gene>
<evidence type="ECO:0000313" key="6">
    <source>
        <dbReference type="EMBL" id="CAH2248061.1"/>
    </source>
</evidence>
<dbReference type="SUPFAM" id="SSF81822">
    <property type="entry name" value="RuBisCo LSMT C-terminal, substrate-binding domain"/>
    <property type="match status" value="1"/>
</dbReference>
<keyword evidence="2 4" id="KW-0808">Transferase</keyword>
<proteinExistence type="inferred from homology"/>
<sequence>MTRQNNIQLSGASTTAFIPLWDMCNHEHGRITTDYNEDLNRGECYALRDFKPGEQIFIFYGARPNCDLFLHNGFVYPNNQHDSLSLALGVSTGDALREAKLSLLTKLGLVGVTHYNLYKGSNPIGAELLAFIRIFNMNQEELTKWSSHAIPSDLVSSEESSSEIVGAAIDRRAYTYLMTRCGLIKASYKKSESDPDSVHRKNVILLKECEVQILDDAIQYLKNVLDKLPTGEP</sequence>
<accession>A0A8S4S348</accession>
<dbReference type="OrthoDB" id="441812at2759"/>
<dbReference type="GO" id="GO:0018064">
    <property type="term" value="F:protein-L-histidine N-tele-methyltransferase activity"/>
    <property type="evidence" value="ECO:0007669"/>
    <property type="project" value="UniProtKB-EC"/>
</dbReference>
<dbReference type="GO" id="GO:0032259">
    <property type="term" value="P:methylation"/>
    <property type="evidence" value="ECO:0007669"/>
    <property type="project" value="UniProtKB-KW"/>
</dbReference>
<dbReference type="InterPro" id="IPR036464">
    <property type="entry name" value="Rubisco_LSMT_subst-bd_sf"/>
</dbReference>
<comment type="similarity">
    <text evidence="4">Belongs to the class V-like SAM-binding methyltransferase superfamily. SETD3 actin-histidine methyltransferase family.</text>
</comment>
<organism evidence="6 7">
    <name type="scientific">Pararge aegeria aegeria</name>
    <dbReference type="NCBI Taxonomy" id="348720"/>
    <lineage>
        <taxon>Eukaryota</taxon>
        <taxon>Metazoa</taxon>
        <taxon>Ecdysozoa</taxon>
        <taxon>Arthropoda</taxon>
        <taxon>Hexapoda</taxon>
        <taxon>Insecta</taxon>
        <taxon>Pterygota</taxon>
        <taxon>Neoptera</taxon>
        <taxon>Endopterygota</taxon>
        <taxon>Lepidoptera</taxon>
        <taxon>Glossata</taxon>
        <taxon>Ditrysia</taxon>
        <taxon>Papilionoidea</taxon>
        <taxon>Nymphalidae</taxon>
        <taxon>Satyrinae</taxon>
        <taxon>Satyrini</taxon>
        <taxon>Parargina</taxon>
        <taxon>Pararge</taxon>
    </lineage>
</organism>
<evidence type="ECO:0000313" key="7">
    <source>
        <dbReference type="Proteomes" id="UP000838756"/>
    </source>
</evidence>
<comment type="catalytic activity">
    <reaction evidence="4">
        <text>L-histidyl-[protein] + S-adenosyl-L-methionine = N(tele)-methyl-L-histidyl-[protein] + S-adenosyl-L-homocysteine + H(+)</text>
        <dbReference type="Rhea" id="RHEA:19369"/>
        <dbReference type="Rhea" id="RHEA-COMP:9745"/>
        <dbReference type="Rhea" id="RHEA-COMP:11600"/>
        <dbReference type="ChEBI" id="CHEBI:15378"/>
        <dbReference type="ChEBI" id="CHEBI:16367"/>
        <dbReference type="ChEBI" id="CHEBI:29979"/>
        <dbReference type="ChEBI" id="CHEBI:57856"/>
        <dbReference type="ChEBI" id="CHEBI:59789"/>
        <dbReference type="EC" id="2.1.1.85"/>
    </reaction>
</comment>
<keyword evidence="1 4" id="KW-0489">Methyltransferase</keyword>
<dbReference type="InterPro" id="IPR015353">
    <property type="entry name" value="Rubisco_LSMT_subst-bd"/>
</dbReference>
<dbReference type="Gene3D" id="3.90.1420.10">
    <property type="entry name" value="Rubisco LSMT, substrate-binding domain"/>
    <property type="match status" value="1"/>
</dbReference>
<dbReference type="SUPFAM" id="SSF82199">
    <property type="entry name" value="SET domain"/>
    <property type="match status" value="1"/>
</dbReference>
<evidence type="ECO:0000256" key="2">
    <source>
        <dbReference type="ARBA" id="ARBA00022679"/>
    </source>
</evidence>
<dbReference type="Proteomes" id="UP000838756">
    <property type="component" value="Unassembled WGS sequence"/>
</dbReference>
<evidence type="ECO:0000256" key="1">
    <source>
        <dbReference type="ARBA" id="ARBA00022603"/>
    </source>
</evidence>
<evidence type="ECO:0000256" key="3">
    <source>
        <dbReference type="ARBA" id="ARBA00022691"/>
    </source>
</evidence>
<evidence type="ECO:0000256" key="4">
    <source>
        <dbReference type="PROSITE-ProRule" id="PRU00898"/>
    </source>
</evidence>
<feature type="domain" description="Rubisco LSMT substrate-binding" evidence="5">
    <location>
        <begin position="92"/>
        <end position="194"/>
    </location>
</feature>
<evidence type="ECO:0000259" key="5">
    <source>
        <dbReference type="Pfam" id="PF09273"/>
    </source>
</evidence>